<dbReference type="EMBL" id="JWJG01000004">
    <property type="protein sequence ID" value="KIF84142.1"/>
    <property type="molecule type" value="Genomic_DNA"/>
</dbReference>
<comment type="caution">
    <text evidence="2">The sequence shown here is derived from an EMBL/GenBank/DDBJ whole genome shotgun (WGS) entry which is preliminary data.</text>
</comment>
<evidence type="ECO:0000256" key="1">
    <source>
        <dbReference type="SAM" id="SignalP"/>
    </source>
</evidence>
<reference evidence="2 5" key="1">
    <citation type="submission" date="2014-12" db="EMBL/GenBank/DDBJ databases">
        <title>Denitrispirillum autotrophicum gen. nov., sp. nov., Denitrifying, Facultatively Autotrophic Bacteria Isolated from Rice Paddy Soil.</title>
        <authorList>
            <person name="Ishii S."/>
            <person name="Ashida N."/>
            <person name="Ohno H."/>
            <person name="Otsuka S."/>
            <person name="Yokota A."/>
            <person name="Senoo K."/>
        </authorList>
    </citation>
    <scope>NUCLEOTIDE SEQUENCE [LARGE SCALE GENOMIC DNA]</scope>
    <source>
        <strain evidence="2 5">TSA66</strain>
    </source>
</reference>
<name>A0A0C1YMD3_9BURK</name>
<dbReference type="EMBL" id="JWJG01000028">
    <property type="protein sequence ID" value="KIF81697.1"/>
    <property type="molecule type" value="Genomic_DNA"/>
</dbReference>
<evidence type="ECO:0000313" key="4">
    <source>
        <dbReference type="EMBL" id="KIF84142.1"/>
    </source>
</evidence>
<evidence type="ECO:0000313" key="5">
    <source>
        <dbReference type="Proteomes" id="UP000031572"/>
    </source>
</evidence>
<feature type="chain" id="PRO_5007392145" evidence="1">
    <location>
        <begin position="20"/>
        <end position="171"/>
    </location>
</feature>
<evidence type="ECO:0000313" key="3">
    <source>
        <dbReference type="EMBL" id="KIF82064.1"/>
    </source>
</evidence>
<keyword evidence="1" id="KW-0732">Signal</keyword>
<dbReference type="STRING" id="709839.TSA66_00350"/>
<dbReference type="RefSeq" id="WP_040038517.1">
    <property type="nucleotide sequence ID" value="NZ_JWJG01000004.1"/>
</dbReference>
<keyword evidence="5" id="KW-1185">Reference proteome</keyword>
<dbReference type="AlphaFoldDB" id="A0A0C1YMD3"/>
<evidence type="ECO:0000313" key="2">
    <source>
        <dbReference type="EMBL" id="KIF81697.1"/>
    </source>
</evidence>
<gene>
    <name evidence="4" type="ORF">TSA66_00350</name>
    <name evidence="2" type="ORF">TSA66_14305</name>
    <name evidence="3" type="ORF">TSA66_16670</name>
</gene>
<dbReference type="EMBL" id="JWJG01000028">
    <property type="protein sequence ID" value="KIF82064.1"/>
    <property type="molecule type" value="Genomic_DNA"/>
</dbReference>
<organism evidence="2 5">
    <name type="scientific">Noviherbaspirillum autotrophicum</name>
    <dbReference type="NCBI Taxonomy" id="709839"/>
    <lineage>
        <taxon>Bacteria</taxon>
        <taxon>Pseudomonadati</taxon>
        <taxon>Pseudomonadota</taxon>
        <taxon>Betaproteobacteria</taxon>
        <taxon>Burkholderiales</taxon>
        <taxon>Oxalobacteraceae</taxon>
        <taxon>Noviherbaspirillum</taxon>
    </lineage>
</organism>
<protein>
    <submittedName>
        <fullName evidence="2">Uncharacterized protein</fullName>
    </submittedName>
</protein>
<feature type="signal peptide" evidence="1">
    <location>
        <begin position="1"/>
        <end position="19"/>
    </location>
</feature>
<proteinExistence type="predicted"/>
<dbReference type="OrthoDB" id="7351994at2"/>
<dbReference type="Proteomes" id="UP000031572">
    <property type="component" value="Unassembled WGS sequence"/>
</dbReference>
<sequence length="171" mass="18398">MKKILIFLGGLAFAASAAAADSARLALWITDPVGTTSGIQCDLEASPASAGRLQAMPLPTTPPTLTERDVIAWNRSNGRWTLDSARFIGIESAQRLQDHCFLLAIDGKPVSSGIVLSEYSARLTGFPTLIVINRNDALTFELLSSNHGAHMRHLHAEALDAVLHEKAVQEK</sequence>
<accession>A0A0C1YMD3</accession>